<dbReference type="GO" id="GO:0051213">
    <property type="term" value="F:dioxygenase activity"/>
    <property type="evidence" value="ECO:0007669"/>
    <property type="project" value="UniProtKB-KW"/>
</dbReference>
<evidence type="ECO:0000313" key="5">
    <source>
        <dbReference type="Proteomes" id="UP000178953"/>
    </source>
</evidence>
<keyword evidence="3" id="KW-0560">Oxidoreductase</keyword>
<dbReference type="InterPro" id="IPR013785">
    <property type="entry name" value="Aldolase_TIM"/>
</dbReference>
<protein>
    <submittedName>
        <fullName evidence="4">2-nitropropane dioxygenase</fullName>
    </submittedName>
</protein>
<evidence type="ECO:0000256" key="2">
    <source>
        <dbReference type="ARBA" id="ARBA00022643"/>
    </source>
</evidence>
<dbReference type="Proteomes" id="UP000178953">
    <property type="component" value="Unassembled WGS sequence"/>
</dbReference>
<dbReference type="GO" id="GO:0018580">
    <property type="term" value="F:nitronate monooxygenase activity"/>
    <property type="evidence" value="ECO:0007669"/>
    <property type="project" value="InterPro"/>
</dbReference>
<keyword evidence="4" id="KW-0223">Dioxygenase</keyword>
<sequence length="321" mass="33070">MALRTALTALLGIEHPIVSAPMGDVAGGALAAAVSSGGGLGMVGSGDADWLRRECALARTGTERPWGVGLLAWAIDAQTLGWVIDQRPALIMLSFGDPTPFAAAIRDGGIPLAVQVTTLDDARRAVDVGADLVVAQGGEAGGHGEGRGTLPFVPAVVDAAGSTPVLAAGGIADGRGLAAALVLGAAGAVIGTRFEATHEALVDATEADAITAASAADTTRDRVMDVVRDSPWPHRFTARTLRNRFTDAWHEHEDALRFDANAKAEFLAGVDRGDPDYLPVWAGEAVDLIDRLEPAADLVGRIAADAARVLADTRRLTTDPD</sequence>
<keyword evidence="5" id="KW-1185">Reference proteome</keyword>
<dbReference type="OrthoDB" id="9778912at2"/>
<dbReference type="RefSeq" id="WP_070352076.1">
    <property type="nucleotide sequence ID" value="NZ_CP043474.1"/>
</dbReference>
<dbReference type="SUPFAM" id="SSF51412">
    <property type="entry name" value="Inosine monophosphate dehydrogenase (IMPDH)"/>
    <property type="match status" value="1"/>
</dbReference>
<dbReference type="EMBL" id="MCHX01000009">
    <property type="protein sequence ID" value="OFJ54787.1"/>
    <property type="molecule type" value="Genomic_DNA"/>
</dbReference>
<dbReference type="InterPro" id="IPR004136">
    <property type="entry name" value="NMO"/>
</dbReference>
<dbReference type="PANTHER" id="PTHR32332:SF31">
    <property type="entry name" value="2-NITROPROPANE DIOXYGENASE FAMILY, PUTATIVE (AFU_ORTHOLOGUE AFUA_2G09850)-RELATED"/>
    <property type="match status" value="1"/>
</dbReference>
<proteinExistence type="predicted"/>
<dbReference type="PANTHER" id="PTHR32332">
    <property type="entry name" value="2-NITROPROPANE DIOXYGENASE"/>
    <property type="match status" value="1"/>
</dbReference>
<dbReference type="Gene3D" id="3.20.20.70">
    <property type="entry name" value="Aldolase class I"/>
    <property type="match status" value="1"/>
</dbReference>
<reference evidence="4 5" key="1">
    <citation type="submission" date="2016-09" db="EMBL/GenBank/DDBJ databases">
        <title>genome sequence of Mycobacterium sp. 739 SCH.</title>
        <authorList>
            <person name="Greninger A.L."/>
            <person name="Qin X."/>
            <person name="Jerome K."/>
            <person name="Vora S."/>
            <person name="Quinn K."/>
        </authorList>
    </citation>
    <scope>NUCLEOTIDE SEQUENCE [LARGE SCALE GENOMIC DNA]</scope>
    <source>
        <strain evidence="4 5">SCH</strain>
    </source>
</reference>
<evidence type="ECO:0000313" key="4">
    <source>
        <dbReference type="EMBL" id="OFJ54787.1"/>
    </source>
</evidence>
<dbReference type="AlphaFoldDB" id="A0A1E8Q8F1"/>
<gene>
    <name evidence="4" type="ORF">BEL07_05370</name>
</gene>
<accession>A0A1E8Q8F1</accession>
<organism evidence="4 5">
    <name type="scientific">Mycolicibacterium grossiae</name>
    <dbReference type="NCBI Taxonomy" id="1552759"/>
    <lineage>
        <taxon>Bacteria</taxon>
        <taxon>Bacillati</taxon>
        <taxon>Actinomycetota</taxon>
        <taxon>Actinomycetes</taxon>
        <taxon>Mycobacteriales</taxon>
        <taxon>Mycobacteriaceae</taxon>
        <taxon>Mycolicibacterium</taxon>
    </lineage>
</organism>
<dbReference type="Pfam" id="PF03060">
    <property type="entry name" value="NMO"/>
    <property type="match status" value="2"/>
</dbReference>
<name>A0A1E8Q8F1_9MYCO</name>
<keyword evidence="1" id="KW-0285">Flavoprotein</keyword>
<evidence type="ECO:0000256" key="1">
    <source>
        <dbReference type="ARBA" id="ARBA00022630"/>
    </source>
</evidence>
<dbReference type="CDD" id="cd04730">
    <property type="entry name" value="NPD_like"/>
    <property type="match status" value="1"/>
</dbReference>
<evidence type="ECO:0000256" key="3">
    <source>
        <dbReference type="ARBA" id="ARBA00023002"/>
    </source>
</evidence>
<comment type="caution">
    <text evidence="4">The sequence shown here is derived from an EMBL/GenBank/DDBJ whole genome shotgun (WGS) entry which is preliminary data.</text>
</comment>
<keyword evidence="2" id="KW-0288">FMN</keyword>